<dbReference type="Pfam" id="PF00702">
    <property type="entry name" value="Hydrolase"/>
    <property type="match status" value="1"/>
</dbReference>
<dbReference type="Gene3D" id="1.10.150.750">
    <property type="match status" value="1"/>
</dbReference>
<dbReference type="InterPro" id="IPR006439">
    <property type="entry name" value="HAD-SF_hydro_IA"/>
</dbReference>
<reference evidence="2" key="1">
    <citation type="submission" date="2013-07" db="EMBL/GenBank/DDBJ databases">
        <title>The Genome Sequence of Cryptococcus dejecticola CBS10117.</title>
        <authorList>
            <consortium name="The Broad Institute Genome Sequencing Platform"/>
            <person name="Cuomo C."/>
            <person name="Litvintseva A."/>
            <person name="Chen Y."/>
            <person name="Heitman J."/>
            <person name="Sun S."/>
            <person name="Springer D."/>
            <person name="Dromer F."/>
            <person name="Young S.K."/>
            <person name="Zeng Q."/>
            <person name="Gargeya S."/>
            <person name="Fitzgerald M."/>
            <person name="Abouelleil A."/>
            <person name="Alvarado L."/>
            <person name="Berlin A.M."/>
            <person name="Chapman S.B."/>
            <person name="Dewar J."/>
            <person name="Goldberg J."/>
            <person name="Griggs A."/>
            <person name="Gujja S."/>
            <person name="Hansen M."/>
            <person name="Howarth C."/>
            <person name="Imamovic A."/>
            <person name="Larimer J."/>
            <person name="McCowan C."/>
            <person name="Murphy C."/>
            <person name="Pearson M."/>
            <person name="Priest M."/>
            <person name="Roberts A."/>
            <person name="Saif S."/>
            <person name="Shea T."/>
            <person name="Sykes S."/>
            <person name="Wortman J."/>
            <person name="Nusbaum C."/>
            <person name="Birren B."/>
        </authorList>
    </citation>
    <scope>NUCLEOTIDE SEQUENCE [LARGE SCALE GENOMIC DNA]</scope>
    <source>
        <strain evidence="2">CBS 10117</strain>
    </source>
</reference>
<dbReference type="SUPFAM" id="SSF56784">
    <property type="entry name" value="HAD-like"/>
    <property type="match status" value="1"/>
</dbReference>
<dbReference type="InterPro" id="IPR023214">
    <property type="entry name" value="HAD_sf"/>
</dbReference>
<organism evidence="2">
    <name type="scientific">Kwoniella dejecticola CBS 10117</name>
    <dbReference type="NCBI Taxonomy" id="1296121"/>
    <lineage>
        <taxon>Eukaryota</taxon>
        <taxon>Fungi</taxon>
        <taxon>Dikarya</taxon>
        <taxon>Basidiomycota</taxon>
        <taxon>Agaricomycotina</taxon>
        <taxon>Tremellomycetes</taxon>
        <taxon>Tremellales</taxon>
        <taxon>Cryptococcaceae</taxon>
        <taxon>Kwoniella</taxon>
    </lineage>
</organism>
<dbReference type="PANTHER" id="PTHR43316">
    <property type="entry name" value="HYDROLASE, HALOACID DELAHOGENASE-RELATED"/>
    <property type="match status" value="1"/>
</dbReference>
<sequence>MENIKEASSKDQTHPFCFRTLTGNRADRALVFDCYGTLIDWERGSSDALQPLFTQKTCPNPERVFEVLGRIKAGIQAGDKTLLYPVVLKEAYKSLCAELRLWYDETAAEEYALSVGSWPAFPDSVEALAMLKSLGVKLVIHSNVDNRSFEETRRKLEGDWGVFDNVFTAEDIGSYKPDYRNFKYVLDKLEDQYEIQASEVLIVANSKRADIAPAKRLGLKSVWINRPEAILGVKGYEDVRADFEFGSMLDFAQGLKDVKENDNDD</sequence>
<dbReference type="GO" id="GO:0016791">
    <property type="term" value="F:phosphatase activity"/>
    <property type="evidence" value="ECO:0007669"/>
    <property type="project" value="UniProtKB-ARBA"/>
</dbReference>
<gene>
    <name evidence="2" type="ORF">I303_03382</name>
</gene>
<dbReference type="VEuPathDB" id="FungiDB:I303_03382"/>
<dbReference type="AlphaFoldDB" id="A0A1A6A6I3"/>
<dbReference type="Gene3D" id="3.40.50.1000">
    <property type="entry name" value="HAD superfamily/HAD-like"/>
    <property type="match status" value="1"/>
</dbReference>
<dbReference type="InterPro" id="IPR051540">
    <property type="entry name" value="S-2-haloacid_dehalogenase"/>
</dbReference>
<proteinExistence type="predicted"/>
<accession>A0A1A6A6I3</accession>
<dbReference type="OrthoDB" id="20198at2759"/>
<dbReference type="EMBL" id="KI894030">
    <property type="protein sequence ID" value="OBR85671.1"/>
    <property type="molecule type" value="Genomic_DNA"/>
</dbReference>
<dbReference type="SFLD" id="SFLDG01129">
    <property type="entry name" value="C1.5:_HAD__Beta-PGM__Phosphata"/>
    <property type="match status" value="1"/>
</dbReference>
<protein>
    <submittedName>
        <fullName evidence="2">Haloacid dehalogenase, type II</fullName>
    </submittedName>
</protein>
<evidence type="ECO:0000256" key="1">
    <source>
        <dbReference type="ARBA" id="ARBA00022801"/>
    </source>
</evidence>
<dbReference type="SFLD" id="SFLDS00003">
    <property type="entry name" value="Haloacid_Dehalogenase"/>
    <property type="match status" value="1"/>
</dbReference>
<dbReference type="InterPro" id="IPR036412">
    <property type="entry name" value="HAD-like_sf"/>
</dbReference>
<dbReference type="PANTHER" id="PTHR43316:SF9">
    <property type="entry name" value="ACID DEHALOGENASE, PUTATIVE (AFU_ORTHOLOGUE AFUA_6G14460)-RELATED"/>
    <property type="match status" value="1"/>
</dbReference>
<evidence type="ECO:0000313" key="2">
    <source>
        <dbReference type="EMBL" id="OBR85671.1"/>
    </source>
</evidence>
<dbReference type="PRINTS" id="PR00413">
    <property type="entry name" value="HADHALOGNASE"/>
</dbReference>
<keyword evidence="1" id="KW-0378">Hydrolase</keyword>
<name>A0A1A6A6I3_9TREE</name>